<dbReference type="PANTHER" id="PTHR48081">
    <property type="entry name" value="AB HYDROLASE SUPERFAMILY PROTEIN C4A8.06C"/>
    <property type="match status" value="1"/>
</dbReference>
<evidence type="ECO:0000256" key="2">
    <source>
        <dbReference type="SAM" id="Phobius"/>
    </source>
</evidence>
<gene>
    <name evidence="4" type="ORF">I79_024978</name>
</gene>
<dbReference type="PaxDb" id="10029-XP_007638127.1"/>
<feature type="domain" description="Alpha/beta hydrolase fold-3" evidence="3">
    <location>
        <begin position="114"/>
        <end position="256"/>
    </location>
</feature>
<accession>G3IM47</accession>
<dbReference type="InterPro" id="IPR029058">
    <property type="entry name" value="AB_hydrolase_fold"/>
</dbReference>
<name>G3IM47_CRIGR</name>
<dbReference type="SUPFAM" id="SSF53474">
    <property type="entry name" value="alpha/beta-Hydrolases"/>
    <property type="match status" value="1"/>
</dbReference>
<evidence type="ECO:0000259" key="3">
    <source>
        <dbReference type="Pfam" id="PF07859"/>
    </source>
</evidence>
<dbReference type="AlphaFoldDB" id="G3IM47"/>
<reference evidence="5" key="1">
    <citation type="journal article" date="2011" name="Nat. Biotechnol.">
        <title>The genomic sequence of the Chinese hamster ovary (CHO)-K1 cell line.</title>
        <authorList>
            <person name="Xu X."/>
            <person name="Nagarajan H."/>
            <person name="Lewis N.E."/>
            <person name="Pan S."/>
            <person name="Cai Z."/>
            <person name="Liu X."/>
            <person name="Chen W."/>
            <person name="Xie M."/>
            <person name="Wang W."/>
            <person name="Hammond S."/>
            <person name="Andersen M.R."/>
            <person name="Neff N."/>
            <person name="Passarelli B."/>
            <person name="Koh W."/>
            <person name="Fan H.C."/>
            <person name="Wang J."/>
            <person name="Gui Y."/>
            <person name="Lee K.H."/>
            <person name="Betenbaugh M.J."/>
            <person name="Quake S.R."/>
            <person name="Famili I."/>
            <person name="Palsson B.O."/>
            <person name="Wang J."/>
        </authorList>
    </citation>
    <scope>NUCLEOTIDE SEQUENCE [LARGE SCALE GENOMIC DNA]</scope>
    <source>
        <strain evidence="5">CHO K1 cell line</strain>
    </source>
</reference>
<dbReference type="InParanoid" id="G3IM47"/>
<evidence type="ECO:0000313" key="5">
    <source>
        <dbReference type="Proteomes" id="UP000001075"/>
    </source>
</evidence>
<dbReference type="Proteomes" id="UP000001075">
    <property type="component" value="Unassembled WGS sequence"/>
</dbReference>
<dbReference type="EMBL" id="JH004457">
    <property type="protein sequence ID" value="EGW04612.1"/>
    <property type="molecule type" value="Genomic_DNA"/>
</dbReference>
<sequence length="309" mass="34777">MAVLWLLLAGLPSFLVGVFAWVLIQHFLTTEIPSTLKHPVKLWFIHGMLLYVLTLGNILEKLRICAMPRFLQFLESLMPINKDPNVLVTDLHFGTIPVRLLKPKKASSQPRRGIIFYHGGGALTGSLDRYQSLCSLLASETDSVVLMVGYCKLPGYHHPVLINDCQNASIYFLKNLESFGVDPSQVVLCGESIGSWAVAIVTQALTCIPSLPHINAQILICPLVNFINFQLPSHQQNKNVPLLTRDFMFMCMCKYLVIDLCWKDAMLTGSAIPLDKWKKYRKWLSYDNMLRNGLGDFRSWKGPLTSGVL</sequence>
<keyword evidence="1" id="KW-0378">Hydrolase</keyword>
<protein>
    <submittedName>
        <fullName evidence="4">Arylacetamide deacetylase-like 4</fullName>
    </submittedName>
</protein>
<keyword evidence="2" id="KW-0472">Membrane</keyword>
<dbReference type="GO" id="GO:0016787">
    <property type="term" value="F:hydrolase activity"/>
    <property type="evidence" value="ECO:0007669"/>
    <property type="project" value="UniProtKB-KW"/>
</dbReference>
<proteinExistence type="predicted"/>
<dbReference type="Gene3D" id="3.40.50.1820">
    <property type="entry name" value="alpha/beta hydrolase"/>
    <property type="match status" value="1"/>
</dbReference>
<keyword evidence="2" id="KW-1133">Transmembrane helix</keyword>
<dbReference type="InterPro" id="IPR013094">
    <property type="entry name" value="AB_hydrolase_3"/>
</dbReference>
<evidence type="ECO:0000256" key="1">
    <source>
        <dbReference type="ARBA" id="ARBA00022801"/>
    </source>
</evidence>
<feature type="transmembrane region" description="Helical" evidence="2">
    <location>
        <begin position="40"/>
        <end position="59"/>
    </location>
</feature>
<organism evidence="4 5">
    <name type="scientific">Cricetulus griseus</name>
    <name type="common">Chinese hamster</name>
    <name type="synonym">Cricetulus barabensis griseus</name>
    <dbReference type="NCBI Taxonomy" id="10029"/>
    <lineage>
        <taxon>Eukaryota</taxon>
        <taxon>Metazoa</taxon>
        <taxon>Chordata</taxon>
        <taxon>Craniata</taxon>
        <taxon>Vertebrata</taxon>
        <taxon>Euteleostomi</taxon>
        <taxon>Mammalia</taxon>
        <taxon>Eutheria</taxon>
        <taxon>Euarchontoglires</taxon>
        <taxon>Glires</taxon>
        <taxon>Rodentia</taxon>
        <taxon>Myomorpha</taxon>
        <taxon>Muroidea</taxon>
        <taxon>Cricetidae</taxon>
        <taxon>Cricetinae</taxon>
        <taxon>Cricetulus</taxon>
    </lineage>
</organism>
<dbReference type="PANTHER" id="PTHR48081:SF32">
    <property type="entry name" value="ALPHA_BETA HYDROLASE FOLD-3 DOMAIN-CONTAINING PROTEIN"/>
    <property type="match status" value="1"/>
</dbReference>
<dbReference type="InterPro" id="IPR050300">
    <property type="entry name" value="GDXG_lipolytic_enzyme"/>
</dbReference>
<keyword evidence="2" id="KW-0812">Transmembrane</keyword>
<evidence type="ECO:0000313" key="4">
    <source>
        <dbReference type="EMBL" id="EGW04612.1"/>
    </source>
</evidence>
<dbReference type="STRING" id="10029.G3IM47"/>
<dbReference type="eggNOG" id="KOG1515">
    <property type="taxonomic scope" value="Eukaryota"/>
</dbReference>
<dbReference type="Pfam" id="PF07859">
    <property type="entry name" value="Abhydrolase_3"/>
    <property type="match status" value="1"/>
</dbReference>